<gene>
    <name evidence="1" type="ORF">CBM2587_P10005</name>
</gene>
<reference evidence="1" key="1">
    <citation type="submission" date="2018-01" db="EMBL/GenBank/DDBJ databases">
        <authorList>
            <person name="Clerissi C."/>
        </authorList>
    </citation>
    <scope>NUCLEOTIDE SEQUENCE</scope>
    <source>
        <strain evidence="1">Cupriavidus sp. LMG 19464</strain>
    </source>
</reference>
<dbReference type="AlphaFoldDB" id="A0A375CJJ1"/>
<proteinExistence type="predicted"/>
<protein>
    <submittedName>
        <fullName evidence="1">Uncharacterized protein</fullName>
    </submittedName>
</protein>
<comment type="caution">
    <text evidence="1">The sequence shown here is derived from an EMBL/GenBank/DDBJ whole genome shotgun (WGS) entry which is preliminary data.</text>
</comment>
<name>A0A375CJJ1_9BURK</name>
<organism evidence="1">
    <name type="scientific">Cupriavidus taiwanensis</name>
    <dbReference type="NCBI Taxonomy" id="164546"/>
    <lineage>
        <taxon>Bacteria</taxon>
        <taxon>Pseudomonadati</taxon>
        <taxon>Pseudomonadota</taxon>
        <taxon>Betaproteobacteria</taxon>
        <taxon>Burkholderiales</taxon>
        <taxon>Burkholderiaceae</taxon>
        <taxon>Cupriavidus</taxon>
    </lineage>
</organism>
<accession>A0A375CJJ1</accession>
<dbReference type="Proteomes" id="UP000256780">
    <property type="component" value="Plasmid CBM2587_p"/>
</dbReference>
<dbReference type="EMBL" id="OFSQ01000039">
    <property type="protein sequence ID" value="SOY73031.1"/>
    <property type="molecule type" value="Genomic_DNA"/>
</dbReference>
<evidence type="ECO:0000313" key="1">
    <source>
        <dbReference type="EMBL" id="SOY73031.1"/>
    </source>
</evidence>
<sequence>MSQPSFQMGSPDELSREELLLRLIERYVMIGGRYYRDIPAEQQAQYLPDVCESESYRCERLRQLLYEHGAFRGVPFRKGPIEVMDAFIAQGPQRLAAERERQRASAEEDEQMRNRLLARQREREPEIDRTADKHRRLSWLPHESGPEGQILDLVSASVKKLHAVQIAKLLEMEVADVLEGLASLIRSERIIARGDGTFKLANE</sequence>